<reference evidence="6" key="2">
    <citation type="journal article" date="2023" name="IMA Fungus">
        <title>Comparative genomic study of the Penicillium genus elucidates a diverse pangenome and 15 lateral gene transfer events.</title>
        <authorList>
            <person name="Petersen C."/>
            <person name="Sorensen T."/>
            <person name="Nielsen M.R."/>
            <person name="Sondergaard T.E."/>
            <person name="Sorensen J.L."/>
            <person name="Fitzpatrick D.A."/>
            <person name="Frisvad J.C."/>
            <person name="Nielsen K.L."/>
        </authorList>
    </citation>
    <scope>NUCLEOTIDE SEQUENCE</scope>
    <source>
        <strain evidence="6">IBT 21917</strain>
    </source>
</reference>
<evidence type="ECO:0000256" key="1">
    <source>
        <dbReference type="ARBA" id="ARBA00023015"/>
    </source>
</evidence>
<dbReference type="SMART" id="SM00066">
    <property type="entry name" value="GAL4"/>
    <property type="match status" value="1"/>
</dbReference>
<keyword evidence="3" id="KW-0804">Transcription</keyword>
<evidence type="ECO:0000313" key="6">
    <source>
        <dbReference type="EMBL" id="KAJ5172766.1"/>
    </source>
</evidence>
<dbReference type="OrthoDB" id="3862662at2759"/>
<dbReference type="InterPro" id="IPR036864">
    <property type="entry name" value="Zn2-C6_fun-type_DNA-bd_sf"/>
</dbReference>
<sequence>MARAARSCHVCKTRKKGCDKALPQCGSCIQRGLPCSYYQPDCPHKDERPSTEISLSDRVPNLISGYSDVNIPATLHFHLGKLLRVTNLSVPRIGERYFRDLHRGLPILCPTLFRESVAEYKGKTAPVDFSVLLLALCLLAWNPSSDIRSRPRLIHRDNLYTTVRVLFLRVRAAIRASKSLAQASILIAAYEYASGQPHLANRSLEVCTGIMSEIEWKLQNPNELKALPKDRSLRLRVREKVNLWWSVATLERIVLCDIPGCNQSLFLQFPCRNTPLPPDLLPAQDHSDLISLKSGPILAATHDNSIGGFGRQIQVTYILDQLLKAIQNPTDTTAHIAHLKGLDQELQRLMAILIRDCDHEWRYYCGAIGTAVRSLFLLHKHIQILPPADPETLWLQKSSQAALDFVTNIMADVAHDHLQRLTVVNAGVLPLSCAYNLRASINHIEWQRSVGRTFSTSSLGSLVALENICFQRWRGDTGVAGPSKASSEV</sequence>
<dbReference type="Gene3D" id="4.10.240.10">
    <property type="entry name" value="Zn(2)-C6 fungal-type DNA-binding domain"/>
    <property type="match status" value="1"/>
</dbReference>
<evidence type="ECO:0000313" key="7">
    <source>
        <dbReference type="Proteomes" id="UP001146351"/>
    </source>
</evidence>
<proteinExistence type="predicted"/>
<feature type="domain" description="Zn(2)-C6 fungal-type" evidence="5">
    <location>
        <begin position="7"/>
        <end position="37"/>
    </location>
</feature>
<evidence type="ECO:0000256" key="2">
    <source>
        <dbReference type="ARBA" id="ARBA00023125"/>
    </source>
</evidence>
<dbReference type="CDD" id="cd12148">
    <property type="entry name" value="fungal_TF_MHR"/>
    <property type="match status" value="1"/>
</dbReference>
<evidence type="ECO:0000256" key="4">
    <source>
        <dbReference type="ARBA" id="ARBA00023242"/>
    </source>
</evidence>
<accession>A0A9W9LRK7</accession>
<dbReference type="GO" id="GO:0000981">
    <property type="term" value="F:DNA-binding transcription factor activity, RNA polymerase II-specific"/>
    <property type="evidence" value="ECO:0007669"/>
    <property type="project" value="InterPro"/>
</dbReference>
<dbReference type="EMBL" id="JAPQKO010000003">
    <property type="protein sequence ID" value="KAJ5172766.1"/>
    <property type="molecule type" value="Genomic_DNA"/>
</dbReference>
<dbReference type="Proteomes" id="UP001146351">
    <property type="component" value="Unassembled WGS sequence"/>
</dbReference>
<organism evidence="6 7">
    <name type="scientific">Penicillium capsulatum</name>
    <dbReference type="NCBI Taxonomy" id="69766"/>
    <lineage>
        <taxon>Eukaryota</taxon>
        <taxon>Fungi</taxon>
        <taxon>Dikarya</taxon>
        <taxon>Ascomycota</taxon>
        <taxon>Pezizomycotina</taxon>
        <taxon>Eurotiomycetes</taxon>
        <taxon>Eurotiomycetidae</taxon>
        <taxon>Eurotiales</taxon>
        <taxon>Aspergillaceae</taxon>
        <taxon>Penicillium</taxon>
    </lineage>
</organism>
<protein>
    <recommendedName>
        <fullName evidence="5">Zn(2)-C6 fungal-type domain-containing protein</fullName>
    </recommendedName>
</protein>
<evidence type="ECO:0000259" key="5">
    <source>
        <dbReference type="PROSITE" id="PS50048"/>
    </source>
</evidence>
<dbReference type="PROSITE" id="PS00463">
    <property type="entry name" value="ZN2_CY6_FUNGAL_1"/>
    <property type="match status" value="1"/>
</dbReference>
<dbReference type="GO" id="GO:0008270">
    <property type="term" value="F:zinc ion binding"/>
    <property type="evidence" value="ECO:0007669"/>
    <property type="project" value="InterPro"/>
</dbReference>
<dbReference type="GO" id="GO:0003677">
    <property type="term" value="F:DNA binding"/>
    <property type="evidence" value="ECO:0007669"/>
    <property type="project" value="UniProtKB-KW"/>
</dbReference>
<dbReference type="AlphaFoldDB" id="A0A9W9LRK7"/>
<keyword evidence="2" id="KW-0238">DNA-binding</keyword>
<comment type="caution">
    <text evidence="6">The sequence shown here is derived from an EMBL/GenBank/DDBJ whole genome shotgun (WGS) entry which is preliminary data.</text>
</comment>
<dbReference type="InterPro" id="IPR050987">
    <property type="entry name" value="AtrR-like"/>
</dbReference>
<dbReference type="PANTHER" id="PTHR46910:SF11">
    <property type="entry name" value="ZN(2)-C6 FUNGAL-TYPE DOMAIN-CONTAINING PROTEIN"/>
    <property type="match status" value="1"/>
</dbReference>
<name>A0A9W9LRK7_9EURO</name>
<gene>
    <name evidence="6" type="ORF">N7492_005359</name>
</gene>
<dbReference type="CDD" id="cd00067">
    <property type="entry name" value="GAL4"/>
    <property type="match status" value="1"/>
</dbReference>
<dbReference type="PANTHER" id="PTHR46910">
    <property type="entry name" value="TRANSCRIPTION FACTOR PDR1"/>
    <property type="match status" value="1"/>
</dbReference>
<reference evidence="6" key="1">
    <citation type="submission" date="2022-11" db="EMBL/GenBank/DDBJ databases">
        <authorList>
            <person name="Petersen C."/>
        </authorList>
    </citation>
    <scope>NUCLEOTIDE SEQUENCE</scope>
    <source>
        <strain evidence="6">IBT 21917</strain>
    </source>
</reference>
<keyword evidence="4" id="KW-0539">Nucleus</keyword>
<dbReference type="PROSITE" id="PS50048">
    <property type="entry name" value="ZN2_CY6_FUNGAL_2"/>
    <property type="match status" value="1"/>
</dbReference>
<dbReference type="SUPFAM" id="SSF57701">
    <property type="entry name" value="Zn2/Cys6 DNA-binding domain"/>
    <property type="match status" value="1"/>
</dbReference>
<keyword evidence="7" id="KW-1185">Reference proteome</keyword>
<dbReference type="InterPro" id="IPR001138">
    <property type="entry name" value="Zn2Cys6_DnaBD"/>
</dbReference>
<evidence type="ECO:0000256" key="3">
    <source>
        <dbReference type="ARBA" id="ARBA00023163"/>
    </source>
</evidence>
<keyword evidence="1" id="KW-0805">Transcription regulation</keyword>
<dbReference type="Pfam" id="PF00172">
    <property type="entry name" value="Zn_clus"/>
    <property type="match status" value="1"/>
</dbReference>